<evidence type="ECO:0000313" key="2">
    <source>
        <dbReference type="EMBL" id="CAG9570779.1"/>
    </source>
</evidence>
<dbReference type="OrthoDB" id="7475817at2759"/>
<gene>
    <name evidence="2" type="ORF">DCHRY22_LOCUS9452</name>
</gene>
<feature type="coiled-coil region" evidence="1">
    <location>
        <begin position="99"/>
        <end position="126"/>
    </location>
</feature>
<keyword evidence="1" id="KW-0175">Coiled coil</keyword>
<proteinExistence type="predicted"/>
<dbReference type="EMBL" id="CAKASE010000066">
    <property type="protein sequence ID" value="CAG9570779.1"/>
    <property type="molecule type" value="Genomic_DNA"/>
</dbReference>
<comment type="caution">
    <text evidence="2">The sequence shown here is derived from an EMBL/GenBank/DDBJ whole genome shotgun (WGS) entry which is preliminary data.</text>
</comment>
<protein>
    <submittedName>
        <fullName evidence="2">(African queen) hypothetical protein</fullName>
    </submittedName>
</protein>
<evidence type="ECO:0000313" key="3">
    <source>
        <dbReference type="Proteomes" id="UP000789524"/>
    </source>
</evidence>
<keyword evidence="3" id="KW-1185">Reference proteome</keyword>
<dbReference type="AlphaFoldDB" id="A0A8J2R4S4"/>
<sequence>MNDKLSCDKVPAKFSEWLLGMGCPAEKVPSIEKMSQMCRGQYYMVWRSLMEHLEAKDIIRQKRLQVFCDDIKMCREKYLFNKHGSNIIVPEELKVWRQQRDIKQQVDEAENRIAQKIKVQKELQNKIMCKINQRNYIQQQIKDLQRRNWLLQQVSNDLTNKKTNLDETKSISDSLCSYVDDNDVEDKLDKCLSSAVTHQFPLSNAMASSSLVSQEHDNAERDENIKILVKCRGDVLWPHLYEKRAALVEKLASENTKQNHDVIANKITPQTILAHTAALHASLSLQAMKNKLQLQHTRERFATAIDDLNNYISGESCELLVLRCERARSEARVKSLKSLLTELSECSGVFSVEGNGDNIEATPKDIASIDKCIVYSRDKLKVLISTLVTTERKINNIKECLIGVFKSFHSNGAVDEVFRGVLLDFPKEPMPILKQFFTDRCGTIKDGTLSMELEVSECSFSENIDSSPRFVDELKIYLKKFNLENNKKLVLDNGEKIWLFETIKVLYSKLVNEMSVSDQTILCPSLLPGRAFKQLIDDVHEINLVQSLIKDCNVNEESALNIDIKSKITQEEIVSDKIKKTISENSNLLAKINKTLDSSREDLLFWSESNLKKFISNNRTVDGKTYKEYETLYLEHIALNS</sequence>
<dbReference type="Proteomes" id="UP000789524">
    <property type="component" value="Unassembled WGS sequence"/>
</dbReference>
<name>A0A8J2R4S4_9NEOP</name>
<organism evidence="2 3">
    <name type="scientific">Danaus chrysippus</name>
    <name type="common">African queen</name>
    <dbReference type="NCBI Taxonomy" id="151541"/>
    <lineage>
        <taxon>Eukaryota</taxon>
        <taxon>Metazoa</taxon>
        <taxon>Ecdysozoa</taxon>
        <taxon>Arthropoda</taxon>
        <taxon>Hexapoda</taxon>
        <taxon>Insecta</taxon>
        <taxon>Pterygota</taxon>
        <taxon>Neoptera</taxon>
        <taxon>Endopterygota</taxon>
        <taxon>Lepidoptera</taxon>
        <taxon>Glossata</taxon>
        <taxon>Ditrysia</taxon>
        <taxon>Papilionoidea</taxon>
        <taxon>Nymphalidae</taxon>
        <taxon>Danainae</taxon>
        <taxon>Danaini</taxon>
        <taxon>Danaina</taxon>
        <taxon>Danaus</taxon>
        <taxon>Anosia</taxon>
    </lineage>
</organism>
<accession>A0A8J2R4S4</accession>
<evidence type="ECO:0000256" key="1">
    <source>
        <dbReference type="SAM" id="Coils"/>
    </source>
</evidence>
<reference evidence="2" key="1">
    <citation type="submission" date="2021-09" db="EMBL/GenBank/DDBJ databases">
        <authorList>
            <person name="Martin H S."/>
        </authorList>
    </citation>
    <scope>NUCLEOTIDE SEQUENCE</scope>
</reference>